<reference evidence="2 3" key="1">
    <citation type="submission" date="2024-07" db="EMBL/GenBank/DDBJ databases">
        <authorList>
            <person name="Thanompreechachai J."/>
            <person name="Duangmal K."/>
        </authorList>
    </citation>
    <scope>NUCLEOTIDE SEQUENCE [LARGE SCALE GENOMIC DNA]</scope>
    <source>
        <strain evidence="2 3">KCTC 19886</strain>
    </source>
</reference>
<gene>
    <name evidence="2" type="ORF">AB1207_03975</name>
</gene>
<dbReference type="InterPro" id="IPR007253">
    <property type="entry name" value="Cell_wall-bd_2"/>
</dbReference>
<evidence type="ECO:0000256" key="1">
    <source>
        <dbReference type="SAM" id="SignalP"/>
    </source>
</evidence>
<keyword evidence="3" id="KW-1185">Reference proteome</keyword>
<feature type="signal peptide" evidence="1">
    <location>
        <begin position="1"/>
        <end position="27"/>
    </location>
</feature>
<dbReference type="Proteomes" id="UP001555826">
    <property type="component" value="Unassembled WGS sequence"/>
</dbReference>
<protein>
    <submittedName>
        <fullName evidence="2">Cell wall-binding repeat-containing protein</fullName>
    </submittedName>
</protein>
<dbReference type="Pfam" id="PF04122">
    <property type="entry name" value="CW_binding_2"/>
    <property type="match status" value="1"/>
</dbReference>
<dbReference type="EMBL" id="JBFNQN010000002">
    <property type="protein sequence ID" value="MEW9263896.1"/>
    <property type="molecule type" value="Genomic_DNA"/>
</dbReference>
<sequence length="171" mass="16971">MRTRTLATLAAVGLAGVTVVGAGSASAADAPHLSRGSRVLSPLVTHGLSTAATSQTGSSTPTVVRIAGADRYATAAAVSRELGWSSENASVVFLASGTALPDALALGPSAQGTGPVLLTERDRLPEATRTELQRLRPCTLVVVGGTPSVSQAVLADAAQYADVHGPGCSAA</sequence>
<organism evidence="2 3">
    <name type="scientific">Kineococcus endophyticus</name>
    <dbReference type="NCBI Taxonomy" id="1181883"/>
    <lineage>
        <taxon>Bacteria</taxon>
        <taxon>Bacillati</taxon>
        <taxon>Actinomycetota</taxon>
        <taxon>Actinomycetes</taxon>
        <taxon>Kineosporiales</taxon>
        <taxon>Kineosporiaceae</taxon>
        <taxon>Kineococcus</taxon>
    </lineage>
</organism>
<comment type="caution">
    <text evidence="2">The sequence shown here is derived from an EMBL/GenBank/DDBJ whole genome shotgun (WGS) entry which is preliminary data.</text>
</comment>
<feature type="chain" id="PRO_5046632761" evidence="1">
    <location>
        <begin position="28"/>
        <end position="171"/>
    </location>
</feature>
<name>A0ABV3P2Q5_9ACTN</name>
<evidence type="ECO:0000313" key="3">
    <source>
        <dbReference type="Proteomes" id="UP001555826"/>
    </source>
</evidence>
<proteinExistence type="predicted"/>
<keyword evidence="1" id="KW-0732">Signal</keyword>
<dbReference type="RefSeq" id="WP_367636485.1">
    <property type="nucleotide sequence ID" value="NZ_JBFNQN010000002.1"/>
</dbReference>
<evidence type="ECO:0000313" key="2">
    <source>
        <dbReference type="EMBL" id="MEW9263896.1"/>
    </source>
</evidence>
<accession>A0ABV3P2Q5</accession>